<dbReference type="Pfam" id="PF00593">
    <property type="entry name" value="TonB_dep_Rec_b-barrel"/>
    <property type="match status" value="1"/>
</dbReference>
<evidence type="ECO:0000256" key="10">
    <source>
        <dbReference type="PROSITE-ProRule" id="PRU01360"/>
    </source>
</evidence>
<dbReference type="InterPro" id="IPR037066">
    <property type="entry name" value="Plug_dom_sf"/>
</dbReference>
<evidence type="ECO:0000256" key="6">
    <source>
        <dbReference type="ARBA" id="ARBA00023077"/>
    </source>
</evidence>
<reference evidence="14 15" key="1">
    <citation type="submission" date="2018-11" db="EMBL/GenBank/DDBJ databases">
        <authorList>
            <person name="Mardanov A.V."/>
            <person name="Ravin N.V."/>
            <person name="Dedysh S.N."/>
        </authorList>
    </citation>
    <scope>NUCLEOTIDE SEQUENCE [LARGE SCALE GENOMIC DNA]</scope>
    <source>
        <strain evidence="14 15">AF10</strain>
    </source>
</reference>
<protein>
    <submittedName>
        <fullName evidence="14">TonB-dependent receptor</fullName>
    </submittedName>
</protein>
<evidence type="ECO:0000256" key="9">
    <source>
        <dbReference type="ARBA" id="ARBA00023237"/>
    </source>
</evidence>
<reference evidence="15" key="2">
    <citation type="submission" date="2019-02" db="EMBL/GenBank/DDBJ databases">
        <title>Granulicella sibirica sp. nov., a psychrotolerant acidobacterium isolated from an organic soil layer in forested tundra, West Siberia.</title>
        <authorList>
            <person name="Oshkin I.Y."/>
            <person name="Kulichevskaya I.S."/>
            <person name="Rijpstra W.I.C."/>
            <person name="Sinninghe Damste J.S."/>
            <person name="Rakitin A.L."/>
            <person name="Ravin N.V."/>
            <person name="Dedysh S.N."/>
        </authorList>
    </citation>
    <scope>NUCLEOTIDE SEQUENCE [LARGE SCALE GENOMIC DNA]</scope>
    <source>
        <strain evidence="15">AF10</strain>
    </source>
</reference>
<dbReference type="PANTHER" id="PTHR30069">
    <property type="entry name" value="TONB-DEPENDENT OUTER MEMBRANE RECEPTOR"/>
    <property type="match status" value="1"/>
</dbReference>
<evidence type="ECO:0000256" key="1">
    <source>
        <dbReference type="ARBA" id="ARBA00004571"/>
    </source>
</evidence>
<keyword evidence="3 10" id="KW-1134">Transmembrane beta strand</keyword>
<dbReference type="InterPro" id="IPR036942">
    <property type="entry name" value="Beta-barrel_TonB_sf"/>
</dbReference>
<dbReference type="Proteomes" id="UP000289437">
    <property type="component" value="Unassembled WGS sequence"/>
</dbReference>
<dbReference type="GO" id="GO:0015344">
    <property type="term" value="F:siderophore uptake transmembrane transporter activity"/>
    <property type="evidence" value="ECO:0007669"/>
    <property type="project" value="TreeGrafter"/>
</dbReference>
<dbReference type="InterPro" id="IPR000531">
    <property type="entry name" value="Beta-barrel_TonB"/>
</dbReference>
<evidence type="ECO:0000313" key="15">
    <source>
        <dbReference type="Proteomes" id="UP000289437"/>
    </source>
</evidence>
<evidence type="ECO:0000256" key="3">
    <source>
        <dbReference type="ARBA" id="ARBA00022452"/>
    </source>
</evidence>
<evidence type="ECO:0000256" key="4">
    <source>
        <dbReference type="ARBA" id="ARBA00022692"/>
    </source>
</evidence>
<dbReference type="PROSITE" id="PS52016">
    <property type="entry name" value="TONB_DEPENDENT_REC_3"/>
    <property type="match status" value="1"/>
</dbReference>
<proteinExistence type="inferred from homology"/>
<sequence length="627" mass="69570">MEVFTASRHLQAVQAAPASVTLVTAKEIREHGYRTLADVLQGVRGFFITNDRNYSSIGVRGFARPGDFNTRILLLVDGHRLNDNIYDEAMIGREFPIDVDLIDRIEIIRGPVSSLYGSNALFGVINIFTRRGRDVGGFELSSSIASLHSEQGRITYGRKFNKAEVLISGSFYGSRGHNALFYPEFDSPQTGDGVARHADDEQVGSALATVSFHDFTLRSVFGTREKGIPTGAYGTIFGNSGTRTTDSHGYVDLQYEHTVANSWIVMARGFYDRYGYHGTYIYPSQDDPAQISPEADFGDGRWAGGEVQLTKTVLSRNRVVAGFEFRDNLRQNQQTYDLNPYTPDLDDRRTSFVAAPYLQDEVTLTKSLILNAGLRYDYYSSTRASVDPRVALIFRPYQGTAVKLMYGEAFRAPNNYEKYYAVAPNVANPEIQPEKIRTTEGVWEQELPAHLSASVSVFYSRMDGLITQAVGTDSDSLIYQNLQQVNSVGAELEVRQEPVRGTQWVVSYSSQGTKDSDTGQFLSNSPRSLAKVSFTQKLPVANLKAGFDAQYRSRIITLSGSSISPYTLVNATLLGRSIGKHGELSLSAYNLLNKSYSDPASGANTQQAIPQDGRSLRVQITWRRSER</sequence>
<evidence type="ECO:0000259" key="13">
    <source>
        <dbReference type="Pfam" id="PF07715"/>
    </source>
</evidence>
<dbReference type="AlphaFoldDB" id="A0A4Q0SUH1"/>
<accession>A0A4Q0SUH1</accession>
<evidence type="ECO:0000256" key="5">
    <source>
        <dbReference type="ARBA" id="ARBA00022729"/>
    </source>
</evidence>
<dbReference type="InterPro" id="IPR012910">
    <property type="entry name" value="Plug_dom"/>
</dbReference>
<evidence type="ECO:0000259" key="12">
    <source>
        <dbReference type="Pfam" id="PF00593"/>
    </source>
</evidence>
<keyword evidence="2 10" id="KW-0813">Transport</keyword>
<name>A0A4Q0SUH1_9BACT</name>
<keyword evidence="9 10" id="KW-0998">Cell outer membrane</keyword>
<gene>
    <name evidence="14" type="ORF">GRAN_3797</name>
</gene>
<comment type="caution">
    <text evidence="14">The sequence shown here is derived from an EMBL/GenBank/DDBJ whole genome shotgun (WGS) entry which is preliminary data.</text>
</comment>
<keyword evidence="5" id="KW-0732">Signal</keyword>
<evidence type="ECO:0000256" key="2">
    <source>
        <dbReference type="ARBA" id="ARBA00022448"/>
    </source>
</evidence>
<organism evidence="14 15">
    <name type="scientific">Granulicella sibirica</name>
    <dbReference type="NCBI Taxonomy" id="2479048"/>
    <lineage>
        <taxon>Bacteria</taxon>
        <taxon>Pseudomonadati</taxon>
        <taxon>Acidobacteriota</taxon>
        <taxon>Terriglobia</taxon>
        <taxon>Terriglobales</taxon>
        <taxon>Acidobacteriaceae</taxon>
        <taxon>Granulicella</taxon>
    </lineage>
</organism>
<dbReference type="CDD" id="cd01347">
    <property type="entry name" value="ligand_gated_channel"/>
    <property type="match status" value="1"/>
</dbReference>
<dbReference type="GO" id="GO:0009279">
    <property type="term" value="C:cell outer membrane"/>
    <property type="evidence" value="ECO:0007669"/>
    <property type="project" value="UniProtKB-SubCell"/>
</dbReference>
<dbReference type="SUPFAM" id="SSF56935">
    <property type="entry name" value="Porins"/>
    <property type="match status" value="1"/>
</dbReference>
<keyword evidence="6 11" id="KW-0798">TonB box</keyword>
<comment type="subcellular location">
    <subcellularLocation>
        <location evidence="1 10">Cell outer membrane</location>
        <topology evidence="1 10">Multi-pass membrane protein</topology>
    </subcellularLocation>
</comment>
<evidence type="ECO:0000313" key="14">
    <source>
        <dbReference type="EMBL" id="RXH54693.1"/>
    </source>
</evidence>
<dbReference type="Pfam" id="PF07715">
    <property type="entry name" value="Plug"/>
    <property type="match status" value="1"/>
</dbReference>
<comment type="similarity">
    <text evidence="10 11">Belongs to the TonB-dependent receptor family.</text>
</comment>
<feature type="domain" description="TonB-dependent receptor-like beta-barrel" evidence="12">
    <location>
        <begin position="212"/>
        <end position="591"/>
    </location>
</feature>
<dbReference type="GO" id="GO:0044718">
    <property type="term" value="P:siderophore transmembrane transport"/>
    <property type="evidence" value="ECO:0007669"/>
    <property type="project" value="TreeGrafter"/>
</dbReference>
<feature type="domain" description="TonB-dependent receptor plug" evidence="13">
    <location>
        <begin position="13"/>
        <end position="124"/>
    </location>
</feature>
<keyword evidence="4 10" id="KW-0812">Transmembrane</keyword>
<dbReference type="EMBL" id="RDSM01000003">
    <property type="protein sequence ID" value="RXH54693.1"/>
    <property type="molecule type" value="Genomic_DNA"/>
</dbReference>
<evidence type="ECO:0000256" key="11">
    <source>
        <dbReference type="RuleBase" id="RU003357"/>
    </source>
</evidence>
<dbReference type="Gene3D" id="2.170.130.10">
    <property type="entry name" value="TonB-dependent receptor, plug domain"/>
    <property type="match status" value="1"/>
</dbReference>
<dbReference type="PANTHER" id="PTHR30069:SF29">
    <property type="entry name" value="HEMOGLOBIN AND HEMOGLOBIN-HAPTOGLOBIN-BINDING PROTEIN 1-RELATED"/>
    <property type="match status" value="1"/>
</dbReference>
<evidence type="ECO:0000256" key="7">
    <source>
        <dbReference type="ARBA" id="ARBA00023136"/>
    </source>
</evidence>
<keyword evidence="15" id="KW-1185">Reference proteome</keyword>
<keyword evidence="8 14" id="KW-0675">Receptor</keyword>
<keyword evidence="7 10" id="KW-0472">Membrane</keyword>
<dbReference type="InterPro" id="IPR039426">
    <property type="entry name" value="TonB-dep_rcpt-like"/>
</dbReference>
<dbReference type="Gene3D" id="2.40.170.20">
    <property type="entry name" value="TonB-dependent receptor, beta-barrel domain"/>
    <property type="match status" value="1"/>
</dbReference>
<evidence type="ECO:0000256" key="8">
    <source>
        <dbReference type="ARBA" id="ARBA00023170"/>
    </source>
</evidence>